<dbReference type="PANTHER" id="PTHR21022">
    <property type="entry name" value="PREPHENATE DEHYDRATASE P PROTEIN"/>
    <property type="match status" value="1"/>
</dbReference>
<dbReference type="Gene3D" id="3.30.70.260">
    <property type="match status" value="1"/>
</dbReference>
<feature type="domain" description="Chorismate mutase" evidence="20">
    <location>
        <begin position="1"/>
        <end position="88"/>
    </location>
</feature>
<dbReference type="SMART" id="SM00830">
    <property type="entry name" value="CM_2"/>
    <property type="match status" value="1"/>
</dbReference>
<comment type="catalytic activity">
    <reaction evidence="1">
        <text>chorismate = prephenate</text>
        <dbReference type="Rhea" id="RHEA:13897"/>
        <dbReference type="ChEBI" id="CHEBI:29748"/>
        <dbReference type="ChEBI" id="CHEBI:29934"/>
        <dbReference type="EC" id="5.4.99.5"/>
    </reaction>
</comment>
<comment type="function">
    <text evidence="2">Catalyzes the Claisen rearrangement of chorismate to prephenate and the decarboxylation/dehydration of prephenate to phenylpyruvate.</text>
</comment>
<dbReference type="Pfam" id="PF00800">
    <property type="entry name" value="PDT"/>
    <property type="match status" value="1"/>
</dbReference>
<dbReference type="PROSITE" id="PS51171">
    <property type="entry name" value="PREPHENATE_DEHYDR_3"/>
    <property type="match status" value="1"/>
</dbReference>
<proteinExistence type="predicted"/>
<dbReference type="InterPro" id="IPR036979">
    <property type="entry name" value="CM_dom_sf"/>
</dbReference>
<dbReference type="GO" id="GO:0004106">
    <property type="term" value="F:chorismate mutase activity"/>
    <property type="evidence" value="ECO:0007669"/>
    <property type="project" value="UniProtKB-EC"/>
</dbReference>
<evidence type="ECO:0000256" key="6">
    <source>
        <dbReference type="ARBA" id="ARBA00013147"/>
    </source>
</evidence>
<keyword evidence="15" id="KW-0511">Multifunctional enzyme</keyword>
<keyword evidence="10" id="KW-0028">Amino-acid biosynthesis</keyword>
<dbReference type="SUPFAM" id="SSF55021">
    <property type="entry name" value="ACT-like"/>
    <property type="match status" value="1"/>
</dbReference>
<feature type="domain" description="Prephenate dehydratase" evidence="21">
    <location>
        <begin position="102"/>
        <end position="279"/>
    </location>
</feature>
<dbReference type="EC" id="4.2.1.51" evidence="6"/>
<keyword evidence="14 23" id="KW-0456">Lyase</keyword>
<dbReference type="NCBIfam" id="TIGR01805">
    <property type="entry name" value="CM_mono_grmpos"/>
    <property type="match status" value="1"/>
</dbReference>
<accession>A0A926CZT8</accession>
<dbReference type="SUPFAM" id="SSF48600">
    <property type="entry name" value="Chorismate mutase II"/>
    <property type="match status" value="1"/>
</dbReference>
<evidence type="ECO:0000256" key="14">
    <source>
        <dbReference type="ARBA" id="ARBA00023239"/>
    </source>
</evidence>
<protein>
    <recommendedName>
        <fullName evidence="7">Bifunctional chorismate mutase/prephenate dehydratase</fullName>
        <ecNumber evidence="6">4.2.1.51</ecNumber>
    </recommendedName>
    <alternativeName>
        <fullName evidence="17">Chorismate mutase-prephenate dehydratase</fullName>
    </alternativeName>
    <alternativeName>
        <fullName evidence="8">Prephenate dehydratase</fullName>
    </alternativeName>
    <alternativeName>
        <fullName evidence="16">p-protein</fullName>
    </alternativeName>
</protein>
<dbReference type="InterPro" id="IPR002912">
    <property type="entry name" value="ACT_dom"/>
</dbReference>
<dbReference type="Gene3D" id="3.40.190.10">
    <property type="entry name" value="Periplasmic binding protein-like II"/>
    <property type="match status" value="2"/>
</dbReference>
<dbReference type="PIRSF" id="PIRSF001500">
    <property type="entry name" value="Chor_mut_pdt_Ppr"/>
    <property type="match status" value="1"/>
</dbReference>
<dbReference type="NCBIfam" id="NF008865">
    <property type="entry name" value="PRK11898.1"/>
    <property type="match status" value="1"/>
</dbReference>
<evidence type="ECO:0000256" key="13">
    <source>
        <dbReference type="ARBA" id="ARBA00023235"/>
    </source>
</evidence>
<comment type="caution">
    <text evidence="23">The sequence shown here is derived from an EMBL/GenBank/DDBJ whole genome shotgun (WGS) entry which is preliminary data.</text>
</comment>
<dbReference type="GO" id="GO:0004664">
    <property type="term" value="F:prephenate dehydratase activity"/>
    <property type="evidence" value="ECO:0007669"/>
    <property type="project" value="UniProtKB-EC"/>
</dbReference>
<dbReference type="InterPro" id="IPR002701">
    <property type="entry name" value="CM_II_prokaryot"/>
</dbReference>
<comment type="catalytic activity">
    <reaction evidence="18">
        <text>prephenate + H(+) = 3-phenylpyruvate + CO2 + H2O</text>
        <dbReference type="Rhea" id="RHEA:21648"/>
        <dbReference type="ChEBI" id="CHEBI:15377"/>
        <dbReference type="ChEBI" id="CHEBI:15378"/>
        <dbReference type="ChEBI" id="CHEBI:16526"/>
        <dbReference type="ChEBI" id="CHEBI:18005"/>
        <dbReference type="ChEBI" id="CHEBI:29934"/>
        <dbReference type="EC" id="4.2.1.51"/>
    </reaction>
</comment>
<dbReference type="InterPro" id="IPR045865">
    <property type="entry name" value="ACT-like_dom_sf"/>
</dbReference>
<comment type="subcellular location">
    <subcellularLocation>
        <location evidence="3">Cytoplasm</location>
    </subcellularLocation>
</comment>
<dbReference type="CDD" id="cd13631">
    <property type="entry name" value="PBP2_Ct-PDT_like"/>
    <property type="match status" value="1"/>
</dbReference>
<dbReference type="PANTHER" id="PTHR21022:SF19">
    <property type="entry name" value="PREPHENATE DEHYDRATASE-RELATED"/>
    <property type="match status" value="1"/>
</dbReference>
<evidence type="ECO:0000259" key="20">
    <source>
        <dbReference type="PROSITE" id="PS51168"/>
    </source>
</evidence>
<name>A0A926CZT8_9FIRM</name>
<dbReference type="Pfam" id="PF01817">
    <property type="entry name" value="CM_2"/>
    <property type="match status" value="1"/>
</dbReference>
<gene>
    <name evidence="23" type="primary">pheA</name>
    <name evidence="23" type="ORF">H8699_06045</name>
</gene>
<dbReference type="Proteomes" id="UP000654279">
    <property type="component" value="Unassembled WGS sequence"/>
</dbReference>
<evidence type="ECO:0000256" key="16">
    <source>
        <dbReference type="ARBA" id="ARBA00031175"/>
    </source>
</evidence>
<dbReference type="Gene3D" id="1.20.59.10">
    <property type="entry name" value="Chorismate mutase"/>
    <property type="match status" value="1"/>
</dbReference>
<feature type="domain" description="ACT" evidence="22">
    <location>
        <begin position="291"/>
        <end position="368"/>
    </location>
</feature>
<evidence type="ECO:0000256" key="3">
    <source>
        <dbReference type="ARBA" id="ARBA00004496"/>
    </source>
</evidence>
<evidence type="ECO:0000313" key="24">
    <source>
        <dbReference type="Proteomes" id="UP000654279"/>
    </source>
</evidence>
<dbReference type="SUPFAM" id="SSF53850">
    <property type="entry name" value="Periplasmic binding protein-like II"/>
    <property type="match status" value="1"/>
</dbReference>
<dbReference type="CDD" id="cd04905">
    <property type="entry name" value="ACT_CM-PDT"/>
    <property type="match status" value="1"/>
</dbReference>
<evidence type="ECO:0000256" key="15">
    <source>
        <dbReference type="ARBA" id="ARBA00023268"/>
    </source>
</evidence>
<evidence type="ECO:0000256" key="17">
    <source>
        <dbReference type="ARBA" id="ARBA00031520"/>
    </source>
</evidence>
<dbReference type="GO" id="GO:0009094">
    <property type="term" value="P:L-phenylalanine biosynthetic process"/>
    <property type="evidence" value="ECO:0007669"/>
    <property type="project" value="UniProtKB-KW"/>
</dbReference>
<dbReference type="InterPro" id="IPR011279">
    <property type="entry name" value="Chorismate_mutase_GmP"/>
</dbReference>
<keyword evidence="9" id="KW-0963">Cytoplasm</keyword>
<dbReference type="InterPro" id="IPR001086">
    <property type="entry name" value="Preph_deHydtase"/>
</dbReference>
<sequence>MTELEQYRAKIDELDRQMTALFEQRMDVCKRVVQYKAQNGMEILQAGREDVVLQKARNNLKDQDYGEDIEEFYRQMMKISRGIQAREMERMGVSKEEPKPAVVGFQGVAGSFSEEALLMAFAPDQPRRNYPSFEEVFVALKSGEIDYGVLPIENSSTGSINAVYDLLMKYDFYIAQEVFVPVAQHLLALPAASMEDIREVYSHEQGFEQSRAFLAQHPDWKQIPYHNTAISAQMVSQAGDVHKAAIASGRAAELYGLKILRPTINTEKHNYTRFIIVAKALQPQADANKISMVFTLPNEPGALYGVLKEFAKGDINMLKLESRPAPGKTWEYVFYADFEVAHGLSQAQPIVQALWGQGVAAKLIGAYKKQNQ</sequence>
<evidence type="ECO:0000256" key="8">
    <source>
        <dbReference type="ARBA" id="ARBA00021872"/>
    </source>
</evidence>
<keyword evidence="13" id="KW-0413">Isomerase</keyword>
<comment type="pathway">
    <text evidence="5">Metabolic intermediate biosynthesis; prephenate biosynthesis; prephenate from chorismate: step 1/1.</text>
</comment>
<evidence type="ECO:0000256" key="4">
    <source>
        <dbReference type="ARBA" id="ARBA00004741"/>
    </source>
</evidence>
<evidence type="ECO:0000256" key="12">
    <source>
        <dbReference type="ARBA" id="ARBA00023222"/>
    </source>
</evidence>
<dbReference type="EMBL" id="JACRSO010000002">
    <property type="protein sequence ID" value="MBC8528982.1"/>
    <property type="molecule type" value="Genomic_DNA"/>
</dbReference>
<evidence type="ECO:0000259" key="22">
    <source>
        <dbReference type="PROSITE" id="PS51671"/>
    </source>
</evidence>
<dbReference type="PROSITE" id="PS51168">
    <property type="entry name" value="CHORISMATE_MUT_2"/>
    <property type="match status" value="1"/>
</dbReference>
<dbReference type="GO" id="GO:0005737">
    <property type="term" value="C:cytoplasm"/>
    <property type="evidence" value="ECO:0007669"/>
    <property type="project" value="UniProtKB-SubCell"/>
</dbReference>
<evidence type="ECO:0000256" key="7">
    <source>
        <dbReference type="ARBA" id="ARBA00014401"/>
    </source>
</evidence>
<organism evidence="23 24">
    <name type="scientific">Luoshenia tenuis</name>
    <dbReference type="NCBI Taxonomy" id="2763654"/>
    <lineage>
        <taxon>Bacteria</taxon>
        <taxon>Bacillati</taxon>
        <taxon>Bacillota</taxon>
        <taxon>Clostridia</taxon>
        <taxon>Christensenellales</taxon>
        <taxon>Christensenellaceae</taxon>
        <taxon>Luoshenia</taxon>
    </lineage>
</organism>
<reference evidence="23" key="1">
    <citation type="submission" date="2020-08" db="EMBL/GenBank/DDBJ databases">
        <title>Genome public.</title>
        <authorList>
            <person name="Liu C."/>
            <person name="Sun Q."/>
        </authorList>
    </citation>
    <scope>NUCLEOTIDE SEQUENCE</scope>
    <source>
        <strain evidence="23">NSJ-44</strain>
    </source>
</reference>
<dbReference type="PROSITE" id="PS51671">
    <property type="entry name" value="ACT"/>
    <property type="match status" value="1"/>
</dbReference>
<dbReference type="GO" id="GO:0046417">
    <property type="term" value="P:chorismate metabolic process"/>
    <property type="evidence" value="ECO:0007669"/>
    <property type="project" value="InterPro"/>
</dbReference>
<dbReference type="AlphaFoldDB" id="A0A926CZT8"/>
<comment type="pathway">
    <text evidence="4">Amino-acid biosynthesis; L-phenylalanine biosynthesis; phenylpyruvate from prephenate: step 1/1.</text>
</comment>
<evidence type="ECO:0000256" key="19">
    <source>
        <dbReference type="PIRSR" id="PIRSR001500-2"/>
    </source>
</evidence>
<dbReference type="InterPro" id="IPR036263">
    <property type="entry name" value="Chorismate_II_sf"/>
</dbReference>
<feature type="site" description="Essential for prephenate dehydratase activity" evidence="19">
    <location>
        <position position="272"/>
    </location>
</feature>
<evidence type="ECO:0000256" key="10">
    <source>
        <dbReference type="ARBA" id="ARBA00022605"/>
    </source>
</evidence>
<evidence type="ECO:0000256" key="9">
    <source>
        <dbReference type="ARBA" id="ARBA00022490"/>
    </source>
</evidence>
<evidence type="ECO:0000259" key="21">
    <source>
        <dbReference type="PROSITE" id="PS51171"/>
    </source>
</evidence>
<keyword evidence="11" id="KW-0057">Aromatic amino acid biosynthesis</keyword>
<evidence type="ECO:0000256" key="1">
    <source>
        <dbReference type="ARBA" id="ARBA00000824"/>
    </source>
</evidence>
<evidence type="ECO:0000256" key="2">
    <source>
        <dbReference type="ARBA" id="ARBA00002364"/>
    </source>
</evidence>
<keyword evidence="24" id="KW-1185">Reference proteome</keyword>
<evidence type="ECO:0000256" key="18">
    <source>
        <dbReference type="ARBA" id="ARBA00047848"/>
    </source>
</evidence>
<dbReference type="InterPro" id="IPR008242">
    <property type="entry name" value="Chor_mutase/pphenate_deHydtase"/>
</dbReference>
<evidence type="ECO:0000313" key="23">
    <source>
        <dbReference type="EMBL" id="MBC8528982.1"/>
    </source>
</evidence>
<evidence type="ECO:0000256" key="11">
    <source>
        <dbReference type="ARBA" id="ARBA00023141"/>
    </source>
</evidence>
<evidence type="ECO:0000256" key="5">
    <source>
        <dbReference type="ARBA" id="ARBA00004817"/>
    </source>
</evidence>
<dbReference type="RefSeq" id="WP_249284902.1">
    <property type="nucleotide sequence ID" value="NZ_JACRSO010000002.1"/>
</dbReference>
<keyword evidence="12" id="KW-0584">Phenylalanine biosynthesis</keyword>